<evidence type="ECO:0000313" key="2">
    <source>
        <dbReference type="Proteomes" id="UP000600449"/>
    </source>
</evidence>
<dbReference type="EMBL" id="BMMF01000012">
    <property type="protein sequence ID" value="GGK47377.1"/>
    <property type="molecule type" value="Genomic_DNA"/>
</dbReference>
<dbReference type="RefSeq" id="WP_188914839.1">
    <property type="nucleotide sequence ID" value="NZ_BMMF01000012.1"/>
</dbReference>
<dbReference type="AlphaFoldDB" id="A0A917QG34"/>
<gene>
    <name evidence="1" type="ORF">GCM10011322_38090</name>
</gene>
<comment type="caution">
    <text evidence="1">The sequence shown here is derived from an EMBL/GenBank/DDBJ whole genome shotgun (WGS) entry which is preliminary data.</text>
</comment>
<sequence length="95" mass="10451">MAPDIEGKIAAARGQIERSRTLVDVLRGDLARIREATDRHAAHEGVPVVRSLAARRIALSIDAILRSIRDLEIMIAALEMELVKSDMLLRPLDAS</sequence>
<evidence type="ECO:0000313" key="1">
    <source>
        <dbReference type="EMBL" id="GGK47377.1"/>
    </source>
</evidence>
<name>A0A917QG34_9HYPH</name>
<protein>
    <submittedName>
        <fullName evidence="1">Uncharacterized protein</fullName>
    </submittedName>
</protein>
<accession>A0A917QG34</accession>
<proteinExistence type="predicted"/>
<dbReference type="Proteomes" id="UP000600449">
    <property type="component" value="Unassembled WGS sequence"/>
</dbReference>
<reference evidence="1 2" key="1">
    <citation type="journal article" date="2014" name="Int. J. Syst. Evol. Microbiol.">
        <title>Complete genome sequence of Corynebacterium casei LMG S-19264T (=DSM 44701T), isolated from a smear-ripened cheese.</title>
        <authorList>
            <consortium name="US DOE Joint Genome Institute (JGI-PGF)"/>
            <person name="Walter F."/>
            <person name="Albersmeier A."/>
            <person name="Kalinowski J."/>
            <person name="Ruckert C."/>
        </authorList>
    </citation>
    <scope>NUCLEOTIDE SEQUENCE [LARGE SCALE GENOMIC DNA]</scope>
    <source>
        <strain evidence="1 2">CGMCC 1.9161</strain>
    </source>
</reference>
<organism evidence="1 2">
    <name type="scientific">Salinarimonas ramus</name>
    <dbReference type="NCBI Taxonomy" id="690164"/>
    <lineage>
        <taxon>Bacteria</taxon>
        <taxon>Pseudomonadati</taxon>
        <taxon>Pseudomonadota</taxon>
        <taxon>Alphaproteobacteria</taxon>
        <taxon>Hyphomicrobiales</taxon>
        <taxon>Salinarimonadaceae</taxon>
        <taxon>Salinarimonas</taxon>
    </lineage>
</organism>
<keyword evidence="2" id="KW-1185">Reference proteome</keyword>